<sequence>MYIRDAISEYNTTGAPNVMNYLYEFSDQIQLMERAEDNKIAEEKISVRNISRVQPSFEKELSTMRLLTLQTSFLRSGAYFMQANIIGFRYILITIRGTQQSGKALYEVSVNFQHVNPKDSFLCGYLHIQGLTKDNSSLTTYFEGEIIGPKYGFITKRPEWGSTEKIDLQHWIRFQAFRPFAKNIKKPDFKYKYELFKDHVFMRWKEMYIVSKNDNGQVSDYGIALNGISYAGFYYICFQQSMGNISGIYYHKNSEQFQQLTLQHDGNRTFSKFEFR</sequence>
<dbReference type="GO" id="GO:0034657">
    <property type="term" value="C:GID complex"/>
    <property type="evidence" value="ECO:0007669"/>
    <property type="project" value="TreeGrafter"/>
</dbReference>
<dbReference type="GO" id="GO:0007039">
    <property type="term" value="P:protein catabolic process in the vacuole"/>
    <property type="evidence" value="ECO:0007669"/>
    <property type="project" value="TreeGrafter"/>
</dbReference>
<dbReference type="EMBL" id="CP054548">
    <property type="protein sequence ID" value="QSL67087.1"/>
    <property type="molecule type" value="Genomic_DNA"/>
</dbReference>
<dbReference type="GO" id="GO:0045721">
    <property type="term" value="P:negative regulation of gluconeogenesis"/>
    <property type="evidence" value="ECO:0007669"/>
    <property type="project" value="TreeGrafter"/>
</dbReference>
<dbReference type="GO" id="GO:0005773">
    <property type="term" value="C:vacuole"/>
    <property type="evidence" value="ECO:0007669"/>
    <property type="project" value="GOC"/>
</dbReference>
<name>A0A899GER7_9ASCO</name>
<dbReference type="PANTHER" id="PTHR14534:SF3">
    <property type="entry name" value="GID COMPLEX SUBUNIT 4 HOMOLOG"/>
    <property type="match status" value="1"/>
</dbReference>
<proteinExistence type="inferred from homology"/>
<dbReference type="PANTHER" id="PTHR14534">
    <property type="entry name" value="VACUOLAR IMPORT AND DEGRADATION PROTEIN 24"/>
    <property type="match status" value="1"/>
</dbReference>
<reference evidence="2" key="1">
    <citation type="submission" date="2020-06" db="EMBL/GenBank/DDBJ databases">
        <title>Genomes of multiple members of Pneumocystis genus reveal paths to human pathogen Pneumocystis jirovecii.</title>
        <authorList>
            <person name="Cisse O.H."/>
            <person name="Ma L."/>
            <person name="Dekker J."/>
            <person name="Khil P."/>
            <person name="Jo J."/>
            <person name="Brenchley J."/>
            <person name="Blair R."/>
            <person name="Pahar B."/>
            <person name="Chabe M."/>
            <person name="Van Rompay K.A."/>
            <person name="Keesler R."/>
            <person name="Sukura A."/>
            <person name="Hirsch V."/>
            <person name="Kutty G."/>
            <person name="Liu Y."/>
            <person name="Peng L."/>
            <person name="Chen J."/>
            <person name="Song J."/>
            <person name="Weissenbacher-Lang C."/>
            <person name="Xu J."/>
            <person name="Upham N.S."/>
            <person name="Stajich J.E."/>
            <person name="Cuomo C.A."/>
            <person name="Cushion M.T."/>
            <person name="Kovacs J.A."/>
        </authorList>
    </citation>
    <scope>NUCLEOTIDE SEQUENCE</scope>
    <source>
        <strain evidence="2">2A</strain>
    </source>
</reference>
<protein>
    <recommendedName>
        <fullName evidence="4">Vacuolar import and degradation protein</fullName>
    </recommendedName>
</protein>
<evidence type="ECO:0000313" key="3">
    <source>
        <dbReference type="Proteomes" id="UP000663699"/>
    </source>
</evidence>
<keyword evidence="3" id="KW-1185">Reference proteome</keyword>
<organism evidence="2 3">
    <name type="scientific">Pneumocystis wakefieldiae</name>
    <dbReference type="NCBI Taxonomy" id="38082"/>
    <lineage>
        <taxon>Eukaryota</taxon>
        <taxon>Fungi</taxon>
        <taxon>Dikarya</taxon>
        <taxon>Ascomycota</taxon>
        <taxon>Taphrinomycotina</taxon>
        <taxon>Pneumocystomycetes</taxon>
        <taxon>Pneumocystaceae</taxon>
        <taxon>Pneumocystis</taxon>
    </lineage>
</organism>
<dbReference type="GO" id="GO:0043161">
    <property type="term" value="P:proteasome-mediated ubiquitin-dependent protein catabolic process"/>
    <property type="evidence" value="ECO:0007669"/>
    <property type="project" value="TreeGrafter"/>
</dbReference>
<gene>
    <name evidence="2" type="ORF">MERGE_001474</name>
</gene>
<dbReference type="Proteomes" id="UP000663699">
    <property type="component" value="Chromosome 17"/>
</dbReference>
<dbReference type="InterPro" id="IPR018618">
    <property type="entry name" value="GID4/10-like"/>
</dbReference>
<evidence type="ECO:0000256" key="1">
    <source>
        <dbReference type="ARBA" id="ARBA00061469"/>
    </source>
</evidence>
<comment type="similarity">
    <text evidence="1">Belongs to the GID4/VID24 family.</text>
</comment>
<evidence type="ECO:0008006" key="4">
    <source>
        <dbReference type="Google" id="ProtNLM"/>
    </source>
</evidence>
<evidence type="ECO:0000313" key="2">
    <source>
        <dbReference type="EMBL" id="QSL67087.1"/>
    </source>
</evidence>
<dbReference type="OrthoDB" id="62at2759"/>
<dbReference type="AlphaFoldDB" id="A0A899GER7"/>
<accession>A0A899GER7</accession>
<dbReference type="GO" id="GO:0006623">
    <property type="term" value="P:protein targeting to vacuole"/>
    <property type="evidence" value="ECO:0007669"/>
    <property type="project" value="TreeGrafter"/>
</dbReference>
<dbReference type="Pfam" id="PF09783">
    <property type="entry name" value="Vac_ImportDeg"/>
    <property type="match status" value="1"/>
</dbReference>